<dbReference type="EMBL" id="CM045877">
    <property type="protein sequence ID" value="KAI7940647.1"/>
    <property type="molecule type" value="Genomic_DNA"/>
</dbReference>
<proteinExistence type="predicted"/>
<organism evidence="1 2">
    <name type="scientific">Puccinia striiformis f. sp. tritici</name>
    <dbReference type="NCBI Taxonomy" id="168172"/>
    <lineage>
        <taxon>Eukaryota</taxon>
        <taxon>Fungi</taxon>
        <taxon>Dikarya</taxon>
        <taxon>Basidiomycota</taxon>
        <taxon>Pucciniomycotina</taxon>
        <taxon>Pucciniomycetes</taxon>
        <taxon>Pucciniales</taxon>
        <taxon>Pucciniaceae</taxon>
        <taxon>Puccinia</taxon>
    </lineage>
</organism>
<gene>
    <name evidence="1" type="ORF">MJO28_012932</name>
</gene>
<sequence>MPTRGSLHPGSSGRQTLLPLSTTLAPQHSHHSTRAHQQQPFHLSNTMLHPACRLNIQRALKTGTASLLGRGAGERNFYNRSKEVAQLSRHLNNEPRFLVLLGPPSSGKTALTQYVTSRRRTDNTPEFHSLTIDLRSMDCLQGSFLRALVNGCLDPKAPTSFWSDLLPRLKISHQDLLIRSRHDVDRSSNMAGEIFEQMGKNLRPWSGWHGERPPVLVIEEANAFKDMHDDVITTFLRFVVQMTKQEEKLHVIFTSSDSFFESWLQKHVDSTHFQTKVVGDLSREEAHRYFLHLVESHPNLSEENKDRLRSVPFDIPFKMTGGRISFIKQYINQVDVSGYFENPLDFEPVQLAMTTMVGDFLGKAKTYGEKEAMAVCKLLASSPGYLSYHKLSKDLGNSVVDEMLGRNFLHLRPQSSFSRDLIPPPSEAVVTPRGTPARIAMEEISRRLEMEEKSNQKDQSN</sequence>
<reference evidence="2" key="1">
    <citation type="journal article" date="2018" name="BMC Genomics">
        <title>Genomic insights into host adaptation between the wheat stripe rust pathogen (Puccinia striiformis f. sp. tritici) and the barley stripe rust pathogen (Puccinia striiformis f. sp. hordei).</title>
        <authorList>
            <person name="Xia C."/>
            <person name="Wang M."/>
            <person name="Yin C."/>
            <person name="Cornejo O.E."/>
            <person name="Hulbert S.H."/>
            <person name="Chen X."/>
        </authorList>
    </citation>
    <scope>NUCLEOTIDE SEQUENCE [LARGE SCALE GENOMIC DNA]</scope>
    <source>
        <strain evidence="2">93-210</strain>
    </source>
</reference>
<comment type="caution">
    <text evidence="1">The sequence shown here is derived from an EMBL/GenBank/DDBJ whole genome shotgun (WGS) entry which is preliminary data.</text>
</comment>
<evidence type="ECO:0000313" key="2">
    <source>
        <dbReference type="Proteomes" id="UP001060170"/>
    </source>
</evidence>
<reference evidence="2" key="2">
    <citation type="journal article" date="2018" name="Mol. Plant Microbe Interact.">
        <title>Genome sequence resources for the wheat stripe rust pathogen (Puccinia striiformis f. sp. tritici) and the barley stripe rust pathogen (Puccinia striiformis f. sp. hordei).</title>
        <authorList>
            <person name="Xia C."/>
            <person name="Wang M."/>
            <person name="Yin C."/>
            <person name="Cornejo O.E."/>
            <person name="Hulbert S.H."/>
            <person name="Chen X."/>
        </authorList>
    </citation>
    <scope>NUCLEOTIDE SEQUENCE [LARGE SCALE GENOMIC DNA]</scope>
    <source>
        <strain evidence="2">93-210</strain>
    </source>
</reference>
<accession>A0ACC0DZS3</accession>
<protein>
    <submittedName>
        <fullName evidence="1">Uncharacterized protein</fullName>
    </submittedName>
</protein>
<name>A0ACC0DZS3_9BASI</name>
<dbReference type="Proteomes" id="UP001060170">
    <property type="component" value="Chromosome 13"/>
</dbReference>
<keyword evidence="2" id="KW-1185">Reference proteome</keyword>
<evidence type="ECO:0000313" key="1">
    <source>
        <dbReference type="EMBL" id="KAI7940647.1"/>
    </source>
</evidence>
<reference evidence="1 2" key="3">
    <citation type="journal article" date="2022" name="Microbiol. Spectr.">
        <title>Folding features and dynamics of 3D genome architecture in plant fungal pathogens.</title>
        <authorList>
            <person name="Xia C."/>
        </authorList>
    </citation>
    <scope>NUCLEOTIDE SEQUENCE [LARGE SCALE GENOMIC DNA]</scope>
    <source>
        <strain evidence="1 2">93-210</strain>
    </source>
</reference>